<feature type="region of interest" description="Disordered" evidence="1">
    <location>
        <begin position="1"/>
        <end position="20"/>
    </location>
</feature>
<accession>A0A1X0NYF5</accession>
<dbReference type="EMBL" id="NBCO01000012">
    <property type="protein sequence ID" value="ORC89503.1"/>
    <property type="molecule type" value="Genomic_DNA"/>
</dbReference>
<feature type="non-terminal residue" evidence="2">
    <location>
        <position position="77"/>
    </location>
</feature>
<proteinExistence type="predicted"/>
<evidence type="ECO:0000256" key="1">
    <source>
        <dbReference type="SAM" id="MobiDB-lite"/>
    </source>
</evidence>
<gene>
    <name evidence="2" type="ORF">TM35_000122780</name>
</gene>
<sequence length="77" mass="8606">MMKESKFAEESRKKQEAAYDAKNDVIRASKQCFESEGVTNSQAVSAEDKMRELESLIHRVKALFPIQSSPTTSKVPG</sequence>
<dbReference type="Proteomes" id="UP000192257">
    <property type="component" value="Unassembled WGS sequence"/>
</dbReference>
<dbReference type="VEuPathDB" id="TriTrypDB:TM35_000122780"/>
<dbReference type="RefSeq" id="XP_028883569.1">
    <property type="nucleotide sequence ID" value="XM_029025253.1"/>
</dbReference>
<evidence type="ECO:0000313" key="3">
    <source>
        <dbReference type="Proteomes" id="UP000192257"/>
    </source>
</evidence>
<evidence type="ECO:0000313" key="2">
    <source>
        <dbReference type="EMBL" id="ORC89503.1"/>
    </source>
</evidence>
<comment type="caution">
    <text evidence="2">The sequence shown here is derived from an EMBL/GenBank/DDBJ whole genome shotgun (WGS) entry which is preliminary data.</text>
</comment>
<organism evidence="2 3">
    <name type="scientific">Trypanosoma theileri</name>
    <dbReference type="NCBI Taxonomy" id="67003"/>
    <lineage>
        <taxon>Eukaryota</taxon>
        <taxon>Discoba</taxon>
        <taxon>Euglenozoa</taxon>
        <taxon>Kinetoplastea</taxon>
        <taxon>Metakinetoplastina</taxon>
        <taxon>Trypanosomatida</taxon>
        <taxon>Trypanosomatidae</taxon>
        <taxon>Trypanosoma</taxon>
    </lineage>
</organism>
<protein>
    <submittedName>
        <fullName evidence="2">Uncharacterized protein</fullName>
    </submittedName>
</protein>
<dbReference type="AlphaFoldDB" id="A0A1X0NYF5"/>
<reference evidence="2 3" key="1">
    <citation type="submission" date="2017-03" db="EMBL/GenBank/DDBJ databases">
        <title>An alternative strategy for trypanosome survival in the mammalian bloodstream revealed through genome and transcriptome analysis of the ubiquitous bovine parasite Trypanosoma (Megatrypanum) theileri.</title>
        <authorList>
            <person name="Kelly S."/>
            <person name="Ivens A."/>
            <person name="Mott A."/>
            <person name="O'Neill E."/>
            <person name="Emms D."/>
            <person name="Macleod O."/>
            <person name="Voorheis P."/>
            <person name="Matthews J."/>
            <person name="Matthews K."/>
            <person name="Carrington M."/>
        </authorList>
    </citation>
    <scope>NUCLEOTIDE SEQUENCE [LARGE SCALE GENOMIC DNA]</scope>
    <source>
        <strain evidence="2">Edinburgh</strain>
    </source>
</reference>
<name>A0A1X0NYF5_9TRYP</name>
<keyword evidence="3" id="KW-1185">Reference proteome</keyword>
<dbReference type="GeneID" id="39985033"/>